<dbReference type="PROSITE" id="PS50157">
    <property type="entry name" value="ZINC_FINGER_C2H2_2"/>
    <property type="match status" value="5"/>
</dbReference>
<comment type="caution">
    <text evidence="16">The sequence shown here is derived from an EMBL/GenBank/DDBJ whole genome shotgun (WGS) entry which is preliminary data.</text>
</comment>
<keyword evidence="9 13" id="KW-0863">Zinc-finger</keyword>
<evidence type="ECO:0000256" key="5">
    <source>
        <dbReference type="ARBA" id="ARBA00022473"/>
    </source>
</evidence>
<dbReference type="GO" id="GO:0003677">
    <property type="term" value="F:DNA binding"/>
    <property type="evidence" value="ECO:0007669"/>
    <property type="project" value="UniProtKB-KW"/>
</dbReference>
<dbReference type="SMART" id="SM00355">
    <property type="entry name" value="ZnF_C2H2"/>
    <property type="match status" value="7"/>
</dbReference>
<evidence type="ECO:0000313" key="17">
    <source>
        <dbReference type="Proteomes" id="UP001168821"/>
    </source>
</evidence>
<evidence type="ECO:0000256" key="13">
    <source>
        <dbReference type="PROSITE-ProRule" id="PRU00042"/>
    </source>
</evidence>
<evidence type="ECO:0000256" key="1">
    <source>
        <dbReference type="ARBA" id="ARBA00003983"/>
    </source>
</evidence>
<feature type="domain" description="C2H2-type" evidence="14">
    <location>
        <begin position="177"/>
        <end position="205"/>
    </location>
</feature>
<evidence type="ECO:0000256" key="6">
    <source>
        <dbReference type="ARBA" id="ARBA00022492"/>
    </source>
</evidence>
<comment type="subcellular location">
    <subcellularLocation>
        <location evidence="2">Nucleus</location>
    </subcellularLocation>
</comment>
<name>A0AA38MC55_9CUCU</name>
<dbReference type="PANTHER" id="PTHR24392">
    <property type="entry name" value="ZINC FINGER PROTEIN"/>
    <property type="match status" value="1"/>
</dbReference>
<comment type="function">
    <text evidence="1">Gap class segmentation protein that controls development of head structures.</text>
</comment>
<dbReference type="GO" id="GO:0008270">
    <property type="term" value="F:zinc ion binding"/>
    <property type="evidence" value="ECO:0007669"/>
    <property type="project" value="UniProtKB-KW"/>
</dbReference>
<dbReference type="Gene3D" id="3.30.160.60">
    <property type="entry name" value="Classic Zinc Finger"/>
    <property type="match status" value="3"/>
</dbReference>
<sequence>MSTLEYSESLRALGRSSWKNVHNCKLCPYFTTSLFLMVNHVRRHRLSQEKYTCENAKIEVYLCKDCDFKTELTILFKQHINKNHSFKSESRDDLSIEDFSVRNYVCEKCDLETNLSLKWLQHTSECTGKKENLQSMSSVKENTTHKGWYYCALCSYTSRDNGNFKRHLRKHALNKQYACDKCPFKTKWKGNLSIHIKRTHLDERDVEWHKCEKCPYKTTKKSHVTRHITNVHLKEEEGKWYQCNECPYKSRMKSNLKIHVISKHLDEEKITWYKCEQCQFKTRQKGSLRKHINIHIKKQKCSFKTVNSFNSNNEDVKSKQKK</sequence>
<dbReference type="SUPFAM" id="SSF57667">
    <property type="entry name" value="beta-beta-alpha zinc fingers"/>
    <property type="match status" value="2"/>
</dbReference>
<dbReference type="Pfam" id="PF13909">
    <property type="entry name" value="zf-H2C2_5"/>
    <property type="match status" value="1"/>
</dbReference>
<dbReference type="FunFam" id="3.30.160.60:FF:002203">
    <property type="entry name" value="Zinc finger protein 142-like Protein"/>
    <property type="match status" value="1"/>
</dbReference>
<reference evidence="16" key="1">
    <citation type="journal article" date="2023" name="G3 (Bethesda)">
        <title>Whole genome assemblies of Zophobas morio and Tenebrio molitor.</title>
        <authorList>
            <person name="Kaur S."/>
            <person name="Stinson S.A."/>
            <person name="diCenzo G.C."/>
        </authorList>
    </citation>
    <scope>NUCLEOTIDE SEQUENCE</scope>
    <source>
        <strain evidence="16">QUZm001</strain>
    </source>
</reference>
<evidence type="ECO:0000256" key="11">
    <source>
        <dbReference type="ARBA" id="ARBA00023125"/>
    </source>
</evidence>
<dbReference type="EMBL" id="JALNTZ010000005">
    <property type="protein sequence ID" value="KAJ3650602.1"/>
    <property type="molecule type" value="Genomic_DNA"/>
</dbReference>
<accession>A0AA38MC55</accession>
<gene>
    <name evidence="15" type="ORF">Zmor_003701</name>
    <name evidence="16" type="ORF">Zmor_016690</name>
</gene>
<dbReference type="PANTHER" id="PTHR24392:SF49">
    <property type="entry name" value="PROTEIN HUNCHBACK"/>
    <property type="match status" value="1"/>
</dbReference>
<feature type="domain" description="C2H2-type" evidence="14">
    <location>
        <begin position="273"/>
        <end position="300"/>
    </location>
</feature>
<evidence type="ECO:0000256" key="12">
    <source>
        <dbReference type="ARBA" id="ARBA00023242"/>
    </source>
</evidence>
<comment type="similarity">
    <text evidence="3">Belongs to the hunchback C2H2-type zinc-finger protein family.</text>
</comment>
<dbReference type="Pfam" id="PF00096">
    <property type="entry name" value="zf-C2H2"/>
    <property type="match status" value="3"/>
</dbReference>
<evidence type="ECO:0000313" key="15">
    <source>
        <dbReference type="EMBL" id="KAJ3640400.1"/>
    </source>
</evidence>
<dbReference type="GO" id="GO:0005634">
    <property type="term" value="C:nucleus"/>
    <property type="evidence" value="ECO:0007669"/>
    <property type="project" value="UniProtKB-SubCell"/>
</dbReference>
<dbReference type="AlphaFoldDB" id="A0AA38MC55"/>
<dbReference type="Proteomes" id="UP001168821">
    <property type="component" value="Unassembled WGS sequence"/>
</dbReference>
<keyword evidence="12" id="KW-0539">Nucleus</keyword>
<keyword evidence="5" id="KW-0217">Developmental protein</keyword>
<dbReference type="InterPro" id="IPR013087">
    <property type="entry name" value="Znf_C2H2_type"/>
</dbReference>
<dbReference type="InterPro" id="IPR036236">
    <property type="entry name" value="Znf_C2H2_sf"/>
</dbReference>
<feature type="domain" description="C2H2-type" evidence="14">
    <location>
        <begin position="149"/>
        <end position="176"/>
    </location>
</feature>
<keyword evidence="7" id="KW-0479">Metal-binding</keyword>
<evidence type="ECO:0000256" key="4">
    <source>
        <dbReference type="ARBA" id="ARBA00013638"/>
    </source>
</evidence>
<keyword evidence="10" id="KW-0862">Zinc</keyword>
<feature type="domain" description="C2H2-type" evidence="14">
    <location>
        <begin position="209"/>
        <end position="237"/>
    </location>
</feature>
<evidence type="ECO:0000259" key="14">
    <source>
        <dbReference type="PROSITE" id="PS50157"/>
    </source>
</evidence>
<dbReference type="EMBL" id="JALNTZ010000010">
    <property type="protein sequence ID" value="KAJ3640400.1"/>
    <property type="molecule type" value="Genomic_DNA"/>
</dbReference>
<evidence type="ECO:0000256" key="9">
    <source>
        <dbReference type="ARBA" id="ARBA00022771"/>
    </source>
</evidence>
<evidence type="ECO:0000256" key="8">
    <source>
        <dbReference type="ARBA" id="ARBA00022737"/>
    </source>
</evidence>
<evidence type="ECO:0000256" key="2">
    <source>
        <dbReference type="ARBA" id="ARBA00004123"/>
    </source>
</evidence>
<keyword evidence="11" id="KW-0238">DNA-binding</keyword>
<keyword evidence="8" id="KW-0677">Repeat</keyword>
<evidence type="ECO:0000313" key="16">
    <source>
        <dbReference type="EMBL" id="KAJ3650602.1"/>
    </source>
</evidence>
<keyword evidence="6" id="KW-0302">Gap protein</keyword>
<keyword evidence="17" id="KW-1185">Reference proteome</keyword>
<proteinExistence type="inferred from homology"/>
<evidence type="ECO:0000256" key="3">
    <source>
        <dbReference type="ARBA" id="ARBA00007746"/>
    </source>
</evidence>
<organism evidence="16 17">
    <name type="scientific">Zophobas morio</name>
    <dbReference type="NCBI Taxonomy" id="2755281"/>
    <lineage>
        <taxon>Eukaryota</taxon>
        <taxon>Metazoa</taxon>
        <taxon>Ecdysozoa</taxon>
        <taxon>Arthropoda</taxon>
        <taxon>Hexapoda</taxon>
        <taxon>Insecta</taxon>
        <taxon>Pterygota</taxon>
        <taxon>Neoptera</taxon>
        <taxon>Endopterygota</taxon>
        <taxon>Coleoptera</taxon>
        <taxon>Polyphaga</taxon>
        <taxon>Cucujiformia</taxon>
        <taxon>Tenebrionidae</taxon>
        <taxon>Zophobas</taxon>
    </lineage>
</organism>
<feature type="domain" description="C2H2-type" evidence="14">
    <location>
        <begin position="241"/>
        <end position="269"/>
    </location>
</feature>
<evidence type="ECO:0000256" key="7">
    <source>
        <dbReference type="ARBA" id="ARBA00022723"/>
    </source>
</evidence>
<evidence type="ECO:0000256" key="10">
    <source>
        <dbReference type="ARBA" id="ARBA00022833"/>
    </source>
</evidence>
<protein>
    <recommendedName>
        <fullName evidence="4">Protein hunchback</fullName>
    </recommendedName>
</protein>